<evidence type="ECO:0000313" key="2">
    <source>
        <dbReference type="EMBL" id="MCO6419732.1"/>
    </source>
</evidence>
<dbReference type="RefSeq" id="WP_252956412.1">
    <property type="nucleotide sequence ID" value="NZ_JAFIRR010000220.1"/>
</dbReference>
<organism evidence="2 3">
    <name type="scientific">Siccirubricoccus soli</name>
    <dbReference type="NCBI Taxonomy" id="2899147"/>
    <lineage>
        <taxon>Bacteria</taxon>
        <taxon>Pseudomonadati</taxon>
        <taxon>Pseudomonadota</taxon>
        <taxon>Alphaproteobacteria</taxon>
        <taxon>Acetobacterales</taxon>
        <taxon>Roseomonadaceae</taxon>
        <taxon>Siccirubricoccus</taxon>
    </lineage>
</organism>
<keyword evidence="3" id="KW-1185">Reference proteome</keyword>
<sequence length="55" mass="5532">MPASCASPWAEKGIPFELQTEPRWDGTTATPVAADGPRPGGVIPAWPAGSAGITG</sequence>
<evidence type="ECO:0000256" key="1">
    <source>
        <dbReference type="SAM" id="MobiDB-lite"/>
    </source>
</evidence>
<name>A0ABT1DDP4_9PROT</name>
<accession>A0ABT1DDP4</accession>
<proteinExistence type="predicted"/>
<gene>
    <name evidence="2" type="ORF">JYK14_26725</name>
</gene>
<comment type="caution">
    <text evidence="2">The sequence shown here is derived from an EMBL/GenBank/DDBJ whole genome shotgun (WGS) entry which is preliminary data.</text>
</comment>
<reference evidence="2 3" key="1">
    <citation type="submission" date="2021-12" db="EMBL/GenBank/DDBJ databases">
        <title>Siccirubricoccus leaddurans sp. nov., a high concentration Zn2+ tolerance bacterium.</title>
        <authorList>
            <person name="Cao Y."/>
        </authorList>
    </citation>
    <scope>NUCLEOTIDE SEQUENCE [LARGE SCALE GENOMIC DNA]</scope>
    <source>
        <strain evidence="2 3">KC 17139</strain>
    </source>
</reference>
<dbReference type="Proteomes" id="UP001523392">
    <property type="component" value="Unassembled WGS sequence"/>
</dbReference>
<evidence type="ECO:0000313" key="3">
    <source>
        <dbReference type="Proteomes" id="UP001523392"/>
    </source>
</evidence>
<feature type="region of interest" description="Disordered" evidence="1">
    <location>
        <begin position="1"/>
        <end position="55"/>
    </location>
</feature>
<dbReference type="EMBL" id="JAFIRR010000220">
    <property type="protein sequence ID" value="MCO6419732.1"/>
    <property type="molecule type" value="Genomic_DNA"/>
</dbReference>
<protein>
    <submittedName>
        <fullName evidence="2">Uncharacterized protein</fullName>
    </submittedName>
</protein>